<protein>
    <submittedName>
        <fullName evidence="2">Uncharacterized protein</fullName>
    </submittedName>
</protein>
<sequence>MNPPLGSLGFVALLYWLFPEYHGAFYDNYYRMLSLVAPPWWVLALPYIHFVDRKMTRPLDGYWHLGQVVTMQWGQVNWRMVGQHLLGWLVEGFFLPLKFTYMCNDLNHFLAIDVTRLSGFKAWFDLLYELCYFIDVGLVVMGYLLTLRIADTHFRSAEPTMRSIPITLHMRSGSMRMACSASCGLHPAAVDLALLTHSVSTAHFPRQ</sequence>
<name>A0A5E4TX98_9BURK</name>
<feature type="transmembrane region" description="Helical" evidence="1">
    <location>
        <begin position="29"/>
        <end position="48"/>
    </location>
</feature>
<keyword evidence="1" id="KW-0812">Transmembrane</keyword>
<reference evidence="2 3" key="1">
    <citation type="submission" date="2019-08" db="EMBL/GenBank/DDBJ databases">
        <authorList>
            <person name="Peeters C."/>
        </authorList>
    </citation>
    <scope>NUCLEOTIDE SEQUENCE [LARGE SCALE GENOMIC DNA]</scope>
    <source>
        <strain evidence="2 3">LMG 31112</strain>
    </source>
</reference>
<evidence type="ECO:0000256" key="1">
    <source>
        <dbReference type="SAM" id="Phobius"/>
    </source>
</evidence>
<organism evidence="2 3">
    <name type="scientific">Pandoraea horticolens</name>
    <dbReference type="NCBI Taxonomy" id="2508298"/>
    <lineage>
        <taxon>Bacteria</taxon>
        <taxon>Pseudomonadati</taxon>
        <taxon>Pseudomonadota</taxon>
        <taxon>Betaproteobacteria</taxon>
        <taxon>Burkholderiales</taxon>
        <taxon>Burkholderiaceae</taxon>
        <taxon>Pandoraea</taxon>
    </lineage>
</organism>
<keyword evidence="1" id="KW-0472">Membrane</keyword>
<keyword evidence="3" id="KW-1185">Reference proteome</keyword>
<dbReference type="Proteomes" id="UP000343317">
    <property type="component" value="Unassembled WGS sequence"/>
</dbReference>
<feature type="transmembrane region" description="Helical" evidence="1">
    <location>
        <begin position="122"/>
        <end position="145"/>
    </location>
</feature>
<proteinExistence type="predicted"/>
<dbReference type="AlphaFoldDB" id="A0A5E4TX98"/>
<evidence type="ECO:0000313" key="3">
    <source>
        <dbReference type="Proteomes" id="UP000343317"/>
    </source>
</evidence>
<evidence type="ECO:0000313" key="2">
    <source>
        <dbReference type="EMBL" id="VVD91892.1"/>
    </source>
</evidence>
<feature type="transmembrane region" description="Helical" evidence="1">
    <location>
        <begin position="85"/>
        <end position="102"/>
    </location>
</feature>
<keyword evidence="1" id="KW-1133">Transmembrane helix</keyword>
<gene>
    <name evidence="2" type="ORF">PHO31112_01663</name>
</gene>
<accession>A0A5E4TX98</accession>
<dbReference type="EMBL" id="CABPSM010000003">
    <property type="protein sequence ID" value="VVD91892.1"/>
    <property type="molecule type" value="Genomic_DNA"/>
</dbReference>